<organism evidence="4 5">
    <name type="scientific">Penicillium brasilianum</name>
    <dbReference type="NCBI Taxonomy" id="104259"/>
    <lineage>
        <taxon>Eukaryota</taxon>
        <taxon>Fungi</taxon>
        <taxon>Dikarya</taxon>
        <taxon>Ascomycota</taxon>
        <taxon>Pezizomycotina</taxon>
        <taxon>Eurotiomycetes</taxon>
        <taxon>Eurotiomycetidae</taxon>
        <taxon>Eurotiales</taxon>
        <taxon>Aspergillaceae</taxon>
        <taxon>Penicillium</taxon>
    </lineage>
</organism>
<dbReference type="STRING" id="104259.A0A0F7TEJ2"/>
<dbReference type="InterPro" id="IPR000073">
    <property type="entry name" value="AB_hydrolase_1"/>
</dbReference>
<evidence type="ECO:0000313" key="4">
    <source>
        <dbReference type="EMBL" id="CEJ54287.1"/>
    </source>
</evidence>
<dbReference type="AlphaFoldDB" id="A0A0F7TEJ2"/>
<feature type="domain" description="AB hydrolase-1" evidence="3">
    <location>
        <begin position="96"/>
        <end position="253"/>
    </location>
</feature>
<evidence type="ECO:0000256" key="2">
    <source>
        <dbReference type="SAM" id="Phobius"/>
    </source>
</evidence>
<keyword evidence="2" id="KW-1133">Transmembrane helix</keyword>
<keyword evidence="2" id="KW-0812">Transmembrane</keyword>
<dbReference type="GO" id="GO:0017000">
    <property type="term" value="P:antibiotic biosynthetic process"/>
    <property type="evidence" value="ECO:0007669"/>
    <property type="project" value="UniProtKB-ARBA"/>
</dbReference>
<feature type="region of interest" description="Disordered" evidence="1">
    <location>
        <begin position="295"/>
        <end position="325"/>
    </location>
</feature>
<reference evidence="5" key="1">
    <citation type="journal article" date="2015" name="Genome Announc.">
        <title>Draft genome sequence of the fungus Penicillium brasilianum MG11.</title>
        <authorList>
            <person name="Horn F."/>
            <person name="Linde J."/>
            <person name="Mattern D.J."/>
            <person name="Walther G."/>
            <person name="Guthke R."/>
            <person name="Brakhage A.A."/>
            <person name="Valiante V."/>
        </authorList>
    </citation>
    <scope>NUCLEOTIDE SEQUENCE [LARGE SCALE GENOMIC DNA]</scope>
    <source>
        <strain evidence="5">MG11</strain>
    </source>
</reference>
<dbReference type="PANTHER" id="PTHR43329">
    <property type="entry name" value="EPOXIDE HYDROLASE"/>
    <property type="match status" value="1"/>
</dbReference>
<gene>
    <name evidence="4" type="ORF">PMG11_00606</name>
</gene>
<protein>
    <recommendedName>
        <fullName evidence="3">AB hydrolase-1 domain-containing protein</fullName>
    </recommendedName>
</protein>
<accession>A0A0F7TEJ2</accession>
<dbReference type="InterPro" id="IPR029058">
    <property type="entry name" value="AB_hydrolase_fold"/>
</dbReference>
<dbReference type="OrthoDB" id="6431331at2759"/>
<evidence type="ECO:0000256" key="1">
    <source>
        <dbReference type="SAM" id="MobiDB-lite"/>
    </source>
</evidence>
<keyword evidence="5" id="KW-1185">Reference proteome</keyword>
<dbReference type="Pfam" id="PF00561">
    <property type="entry name" value="Abhydrolase_1"/>
    <property type="match status" value="1"/>
</dbReference>
<evidence type="ECO:0000313" key="5">
    <source>
        <dbReference type="Proteomes" id="UP000042958"/>
    </source>
</evidence>
<dbReference type="EMBL" id="CDHK01000001">
    <property type="protein sequence ID" value="CEJ54287.1"/>
    <property type="molecule type" value="Genomic_DNA"/>
</dbReference>
<keyword evidence="2" id="KW-0472">Membrane</keyword>
<dbReference type="Proteomes" id="UP000042958">
    <property type="component" value="Unassembled WGS sequence"/>
</dbReference>
<name>A0A0F7TEJ2_PENBI</name>
<dbReference type="GO" id="GO:0072330">
    <property type="term" value="P:monocarboxylic acid biosynthetic process"/>
    <property type="evidence" value="ECO:0007669"/>
    <property type="project" value="UniProtKB-ARBA"/>
</dbReference>
<dbReference type="Gene3D" id="3.40.50.1820">
    <property type="entry name" value="alpha/beta hydrolase"/>
    <property type="match status" value="1"/>
</dbReference>
<feature type="compositionally biased region" description="Polar residues" evidence="1">
    <location>
        <begin position="301"/>
        <end position="323"/>
    </location>
</feature>
<sequence length="479" mass="52345">MGNFITKAIARLLAFVYGLVTIFLYGYLATRAGRFFKKRTERQNLELQLARDRLWNLSKDYGGLSHHFLTLPSGFKFHFVSNDAPGSPSALATDRPLVIFIHGFPDSWAIWRHIATAPSLQSSANIVAIDLPGYGGTESLEKYTATAVLEKLTELIITLRMQYGVDQGTETNRKRVIIMAHDWGCVLSMRLAAEAPSLAHRFILSNGPLMSLARSNISRIIASASKMFKTALATPLSSRTPLLQALRTLGPVFRQLKMSGYVFAMQLPPALVTYFLTGGNYSFMAAIHKGSHGRAEFTPSDEGTSMASSMGPSLAESKTQTAGGESYPRTIKYTHDFANILNMAGYYRDGASVARWRKSVETVANLHSIAGGHELRRSNSGAGLLDEGTPGALQASSTVFWGQKDIALNPQICLDGMADYLVADSQVVMLTESGHFTPIEQESRVAMVKAVEWAIHGEKGDIGAVIQECYPSAKVIARR</sequence>
<evidence type="ECO:0000259" key="3">
    <source>
        <dbReference type="Pfam" id="PF00561"/>
    </source>
</evidence>
<dbReference type="SUPFAM" id="SSF53474">
    <property type="entry name" value="alpha/beta-Hydrolases"/>
    <property type="match status" value="1"/>
</dbReference>
<feature type="transmembrane region" description="Helical" evidence="2">
    <location>
        <begin position="12"/>
        <end position="30"/>
    </location>
</feature>
<proteinExistence type="predicted"/>